<dbReference type="Proteomes" id="UP000711391">
    <property type="component" value="Unassembled WGS sequence"/>
</dbReference>
<keyword evidence="2" id="KW-0831">Ubiquinone biosynthesis</keyword>
<dbReference type="Pfam" id="PF04345">
    <property type="entry name" value="Chor_lyase"/>
    <property type="match status" value="1"/>
</dbReference>
<reference evidence="4" key="1">
    <citation type="submission" date="2020-10" db="EMBL/GenBank/DDBJ databases">
        <title>Microbiome of the Black Sea water column analyzed by genome centric metagenomics.</title>
        <authorList>
            <person name="Cabello-Yeves P.J."/>
            <person name="Callieri C."/>
            <person name="Picazo A."/>
            <person name="Mehrshad M."/>
            <person name="Haro-Moreno J.M."/>
            <person name="Roda-Garcia J."/>
            <person name="Dzembekova N."/>
            <person name="Slabakova V."/>
            <person name="Slabakova N."/>
            <person name="Moncheva S."/>
            <person name="Rodriguez-Valera F."/>
        </authorList>
    </citation>
    <scope>NUCLEOTIDE SEQUENCE</scope>
    <source>
        <strain evidence="4">BS307-5m-G50</strain>
    </source>
</reference>
<evidence type="ECO:0000256" key="2">
    <source>
        <dbReference type="ARBA" id="ARBA00022688"/>
    </source>
</evidence>
<evidence type="ECO:0000313" key="4">
    <source>
        <dbReference type="EMBL" id="MBL6818332.1"/>
    </source>
</evidence>
<dbReference type="PANTHER" id="PTHR38683:SF1">
    <property type="entry name" value="CHORISMATE PYRUVATE-LYASE"/>
    <property type="match status" value="1"/>
</dbReference>
<evidence type="ECO:0000313" key="5">
    <source>
        <dbReference type="Proteomes" id="UP000711391"/>
    </source>
</evidence>
<keyword evidence="3 4" id="KW-0456">Lyase</keyword>
<organism evidence="4 5">
    <name type="scientific">SAR86 cluster bacterium</name>
    <dbReference type="NCBI Taxonomy" id="2030880"/>
    <lineage>
        <taxon>Bacteria</taxon>
        <taxon>Pseudomonadati</taxon>
        <taxon>Pseudomonadota</taxon>
        <taxon>Gammaproteobacteria</taxon>
        <taxon>SAR86 cluster</taxon>
    </lineage>
</organism>
<dbReference type="AlphaFoldDB" id="A0A937LH61"/>
<comment type="caution">
    <text evidence="4">The sequence shown here is derived from an EMBL/GenBank/DDBJ whole genome shotgun (WGS) entry which is preliminary data.</text>
</comment>
<sequence>MKLKKISSWKNFESVESKILNNEICSWLLEKGPITKRIKKNGTFKLHLIQDKLSFVKQEDKDFIDCTSDEIKLREVILFCGNEPIVFAQTIIPYETISNGFEKLGNLGNKPLGDILFKKNIFTKDKVVYALFKNESGIYWGRKAKYLVKGFKFSVMEVFLINADE</sequence>
<accession>A0A937LH61</accession>
<evidence type="ECO:0000256" key="3">
    <source>
        <dbReference type="ARBA" id="ARBA00023239"/>
    </source>
</evidence>
<dbReference type="GO" id="GO:0005829">
    <property type="term" value="C:cytosol"/>
    <property type="evidence" value="ECO:0007669"/>
    <property type="project" value="TreeGrafter"/>
</dbReference>
<gene>
    <name evidence="4" type="ORF">ISQ64_02880</name>
</gene>
<dbReference type="Gene3D" id="3.40.1410.10">
    <property type="entry name" value="Chorismate lyase-like"/>
    <property type="match status" value="1"/>
</dbReference>
<proteinExistence type="predicted"/>
<name>A0A937LH61_9GAMM</name>
<dbReference type="EMBL" id="JADHQD010000012">
    <property type="protein sequence ID" value="MBL6818332.1"/>
    <property type="molecule type" value="Genomic_DNA"/>
</dbReference>
<evidence type="ECO:0000256" key="1">
    <source>
        <dbReference type="ARBA" id="ARBA00022490"/>
    </source>
</evidence>
<dbReference type="PANTHER" id="PTHR38683">
    <property type="entry name" value="CHORISMATE PYRUVATE-LYASE"/>
    <property type="match status" value="1"/>
</dbReference>
<dbReference type="InterPro" id="IPR028978">
    <property type="entry name" value="Chorismate_lyase_/UTRA_dom_sf"/>
</dbReference>
<dbReference type="GO" id="GO:0006744">
    <property type="term" value="P:ubiquinone biosynthetic process"/>
    <property type="evidence" value="ECO:0007669"/>
    <property type="project" value="UniProtKB-KW"/>
</dbReference>
<dbReference type="GO" id="GO:0008813">
    <property type="term" value="F:chorismate lyase activity"/>
    <property type="evidence" value="ECO:0007669"/>
    <property type="project" value="InterPro"/>
</dbReference>
<dbReference type="InterPro" id="IPR007440">
    <property type="entry name" value="Chorismate--pyruvate_lyase"/>
</dbReference>
<keyword evidence="1" id="KW-0963">Cytoplasm</keyword>
<dbReference type="SUPFAM" id="SSF64288">
    <property type="entry name" value="Chorismate lyase-like"/>
    <property type="match status" value="1"/>
</dbReference>
<protein>
    <submittedName>
        <fullName evidence="4">Chorismate lyase</fullName>
    </submittedName>
</protein>